<feature type="region of interest" description="Disordered" evidence="7">
    <location>
        <begin position="235"/>
        <end position="324"/>
    </location>
</feature>
<proteinExistence type="predicted"/>
<dbReference type="PANTHER" id="PTHR45894">
    <property type="entry name" value="RNA-BINDING PROTEIN 8A"/>
    <property type="match status" value="1"/>
</dbReference>
<dbReference type="InterPro" id="IPR033744">
    <property type="entry name" value="RRM_RBM8"/>
</dbReference>
<feature type="region of interest" description="Disordered" evidence="7">
    <location>
        <begin position="142"/>
        <end position="181"/>
    </location>
</feature>
<dbReference type="PROSITE" id="PS50102">
    <property type="entry name" value="RRM"/>
    <property type="match status" value="1"/>
</dbReference>
<dbReference type="InterPro" id="IPR012677">
    <property type="entry name" value="Nucleotide-bd_a/b_plait_sf"/>
</dbReference>
<dbReference type="Gene3D" id="2.40.50.40">
    <property type="match status" value="2"/>
</dbReference>
<dbReference type="Gene3D" id="3.30.70.330">
    <property type="match status" value="1"/>
</dbReference>
<name>A0A8H7CS26_9AGAR</name>
<dbReference type="Pfam" id="PF00076">
    <property type="entry name" value="RRM_1"/>
    <property type="match status" value="1"/>
</dbReference>
<dbReference type="InterPro" id="IPR023780">
    <property type="entry name" value="Chromo_domain"/>
</dbReference>
<evidence type="ECO:0000256" key="7">
    <source>
        <dbReference type="SAM" id="MobiDB-lite"/>
    </source>
</evidence>
<dbReference type="InterPro" id="IPR008111">
    <property type="entry name" value="RNA-bd_8"/>
</dbReference>
<dbReference type="CDD" id="cd12324">
    <property type="entry name" value="RRM_RBM8"/>
    <property type="match status" value="1"/>
</dbReference>
<evidence type="ECO:0000256" key="4">
    <source>
        <dbReference type="ARBA" id="ARBA00022884"/>
    </source>
</evidence>
<comment type="subcellular location">
    <subcellularLocation>
        <location evidence="2">Cytoplasm</location>
    </subcellularLocation>
    <subcellularLocation>
        <location evidence="1">Nucleus</location>
    </subcellularLocation>
</comment>
<evidence type="ECO:0008006" key="12">
    <source>
        <dbReference type="Google" id="ProtNLM"/>
    </source>
</evidence>
<dbReference type="SUPFAM" id="SSF54928">
    <property type="entry name" value="RNA-binding domain, RBD"/>
    <property type="match status" value="1"/>
</dbReference>
<gene>
    <name evidence="10" type="ORF">MVEN_01556700</name>
</gene>
<feature type="region of interest" description="Disordered" evidence="7">
    <location>
        <begin position="17"/>
        <end position="37"/>
    </location>
</feature>
<reference evidence="10" key="1">
    <citation type="submission" date="2020-05" db="EMBL/GenBank/DDBJ databases">
        <title>Mycena genomes resolve the evolution of fungal bioluminescence.</title>
        <authorList>
            <person name="Tsai I.J."/>
        </authorList>
    </citation>
    <scope>NUCLEOTIDE SEQUENCE</scope>
    <source>
        <strain evidence="10">CCC161011</strain>
    </source>
</reference>
<sequence>MSDDEMNIDDVAAGGAVRRRGRGFQNTGGNDGTITTEPTYDRVETSHVKDADTPVEGWIVLVTNVHEEATEEDVTDKFAEFGEIKNLHLNLDRRTGYVKGYALVEYETMNEAQRAIDGASGTTLLEQAIQCDYAFPLSRPAKATAGRRKKRTSPSKSKKEESEVEDSEAAQSGGDDGEEDDELYEIEAILDARKGRFEKNKYGYLVSWKGYGPEHNSWVSEDDANADDLIKAYWEERNNKQAPKKATETAPKRSRKSMGDDASDADASASVVKKRGRKSVSEKPVDNDDDERPAKKPRKTSEKKAVTSSAHKTKATSVEPLPSDEEIGTMKDHMQAPSWDQLIKHIDTVERIDDTLFVYFTLETGERIRENSKICADKFPKMLLEFYESNLRWKEAAH</sequence>
<evidence type="ECO:0000259" key="8">
    <source>
        <dbReference type="PROSITE" id="PS50013"/>
    </source>
</evidence>
<evidence type="ECO:0000313" key="10">
    <source>
        <dbReference type="EMBL" id="KAF7345388.1"/>
    </source>
</evidence>
<dbReference type="GO" id="GO:0006396">
    <property type="term" value="P:RNA processing"/>
    <property type="evidence" value="ECO:0007669"/>
    <property type="project" value="InterPro"/>
</dbReference>
<feature type="compositionally biased region" description="Polar residues" evidence="7">
    <location>
        <begin position="24"/>
        <end position="37"/>
    </location>
</feature>
<dbReference type="GO" id="GO:0005737">
    <property type="term" value="C:cytoplasm"/>
    <property type="evidence" value="ECO:0007669"/>
    <property type="project" value="UniProtKB-SubCell"/>
</dbReference>
<protein>
    <recommendedName>
        <fullName evidence="12">RNA-binding domain-containing protein</fullName>
    </recommendedName>
</protein>
<evidence type="ECO:0000256" key="2">
    <source>
        <dbReference type="ARBA" id="ARBA00004496"/>
    </source>
</evidence>
<feature type="domain" description="Chromo" evidence="8">
    <location>
        <begin position="184"/>
        <end position="245"/>
    </location>
</feature>
<evidence type="ECO:0000256" key="1">
    <source>
        <dbReference type="ARBA" id="ARBA00004123"/>
    </source>
</evidence>
<evidence type="ECO:0000256" key="3">
    <source>
        <dbReference type="ARBA" id="ARBA00022490"/>
    </source>
</evidence>
<dbReference type="PRINTS" id="PR01738">
    <property type="entry name" value="RNABINDINGM8"/>
</dbReference>
<dbReference type="SMART" id="SM00298">
    <property type="entry name" value="CHROMO"/>
    <property type="match status" value="1"/>
</dbReference>
<organism evidence="10 11">
    <name type="scientific">Mycena venus</name>
    <dbReference type="NCBI Taxonomy" id="2733690"/>
    <lineage>
        <taxon>Eukaryota</taxon>
        <taxon>Fungi</taxon>
        <taxon>Dikarya</taxon>
        <taxon>Basidiomycota</taxon>
        <taxon>Agaricomycotina</taxon>
        <taxon>Agaricomycetes</taxon>
        <taxon>Agaricomycetidae</taxon>
        <taxon>Agaricales</taxon>
        <taxon>Marasmiineae</taxon>
        <taxon>Mycenaceae</taxon>
        <taxon>Mycena</taxon>
    </lineage>
</organism>
<keyword evidence="4 6" id="KW-0694">RNA-binding</keyword>
<feature type="domain" description="RRM" evidence="9">
    <location>
        <begin position="58"/>
        <end position="136"/>
    </location>
</feature>
<dbReference type="InterPro" id="IPR000953">
    <property type="entry name" value="Chromo/chromo_shadow_dom"/>
</dbReference>
<dbReference type="AlphaFoldDB" id="A0A8H7CS26"/>
<evidence type="ECO:0000256" key="5">
    <source>
        <dbReference type="ARBA" id="ARBA00023242"/>
    </source>
</evidence>
<dbReference type="Pfam" id="PF00385">
    <property type="entry name" value="Chromo"/>
    <property type="match status" value="1"/>
</dbReference>
<dbReference type="SMART" id="SM00360">
    <property type="entry name" value="RRM"/>
    <property type="match status" value="1"/>
</dbReference>
<dbReference type="GO" id="GO:0003729">
    <property type="term" value="F:mRNA binding"/>
    <property type="evidence" value="ECO:0007669"/>
    <property type="project" value="InterPro"/>
</dbReference>
<accession>A0A8H7CS26</accession>
<dbReference type="InterPro" id="IPR008251">
    <property type="entry name" value="Chromo_shadow_dom"/>
</dbReference>
<dbReference type="EMBL" id="JACAZI010000013">
    <property type="protein sequence ID" value="KAF7345388.1"/>
    <property type="molecule type" value="Genomic_DNA"/>
</dbReference>
<evidence type="ECO:0000256" key="6">
    <source>
        <dbReference type="PROSITE-ProRule" id="PRU00176"/>
    </source>
</evidence>
<dbReference type="PROSITE" id="PS50013">
    <property type="entry name" value="CHROMO_2"/>
    <property type="match status" value="1"/>
</dbReference>
<dbReference type="Proteomes" id="UP000620124">
    <property type="component" value="Unassembled WGS sequence"/>
</dbReference>
<dbReference type="OrthoDB" id="433924at2759"/>
<dbReference type="GO" id="GO:0005634">
    <property type="term" value="C:nucleus"/>
    <property type="evidence" value="ECO:0007669"/>
    <property type="project" value="UniProtKB-SubCell"/>
</dbReference>
<keyword evidence="3" id="KW-0963">Cytoplasm</keyword>
<dbReference type="InterPro" id="IPR016197">
    <property type="entry name" value="Chromo-like_dom_sf"/>
</dbReference>
<evidence type="ECO:0000259" key="9">
    <source>
        <dbReference type="PROSITE" id="PS50102"/>
    </source>
</evidence>
<keyword evidence="11" id="KW-1185">Reference proteome</keyword>
<feature type="compositionally biased region" description="Basic and acidic residues" evidence="7">
    <location>
        <begin position="235"/>
        <end position="251"/>
    </location>
</feature>
<comment type="caution">
    <text evidence="10">The sequence shown here is derived from an EMBL/GenBank/DDBJ whole genome shotgun (WGS) entry which is preliminary data.</text>
</comment>
<keyword evidence="5" id="KW-0539">Nucleus</keyword>
<dbReference type="SUPFAM" id="SSF54160">
    <property type="entry name" value="Chromo domain-like"/>
    <property type="match status" value="2"/>
</dbReference>
<dbReference type="InterPro" id="IPR000504">
    <property type="entry name" value="RRM_dom"/>
</dbReference>
<dbReference type="Pfam" id="PF01393">
    <property type="entry name" value="Chromo_shadow"/>
    <property type="match status" value="1"/>
</dbReference>
<dbReference type="SMART" id="SM00300">
    <property type="entry name" value="ChSh"/>
    <property type="match status" value="1"/>
</dbReference>
<dbReference type="GO" id="GO:0006338">
    <property type="term" value="P:chromatin remodeling"/>
    <property type="evidence" value="ECO:0007669"/>
    <property type="project" value="UniProtKB-ARBA"/>
</dbReference>
<evidence type="ECO:0000313" key="11">
    <source>
        <dbReference type="Proteomes" id="UP000620124"/>
    </source>
</evidence>
<dbReference type="InterPro" id="IPR035979">
    <property type="entry name" value="RBD_domain_sf"/>
</dbReference>